<evidence type="ECO:0000313" key="3">
    <source>
        <dbReference type="Proteomes" id="UP000017820"/>
    </source>
</evidence>
<evidence type="ECO:0000313" key="2">
    <source>
        <dbReference type="EMBL" id="ESP90757.1"/>
    </source>
</evidence>
<keyword evidence="1" id="KW-0732">Signal</keyword>
<sequence length="177" mass="20251">MKYFLLLVFLFISGCATNVESIKDDKDVLINKNTGYILLGVDSNMTLKSIDIEGPQNIRITRQDLTAGSSYILLALQAGKYKLSRIEFNQYYRAYVDDPEYWTFTINEGEINYGGDIELRTKRFARALRYNMELINNSSLALEFVKAQFPNILSNKTIVYGGPGEDDYLKLWSGKKL</sequence>
<evidence type="ECO:0000256" key="1">
    <source>
        <dbReference type="SAM" id="SignalP"/>
    </source>
</evidence>
<evidence type="ECO:0008006" key="4">
    <source>
        <dbReference type="Google" id="ProtNLM"/>
    </source>
</evidence>
<organism evidence="2 3">
    <name type="scientific">Pseudoalteromonas luteoviolacea (strain 2ta16)</name>
    <dbReference type="NCBI Taxonomy" id="1353533"/>
    <lineage>
        <taxon>Bacteria</taxon>
        <taxon>Pseudomonadati</taxon>
        <taxon>Pseudomonadota</taxon>
        <taxon>Gammaproteobacteria</taxon>
        <taxon>Alteromonadales</taxon>
        <taxon>Pseudoalteromonadaceae</taxon>
        <taxon>Pseudoalteromonas</taxon>
    </lineage>
</organism>
<dbReference type="EMBL" id="AUSV01000134">
    <property type="protein sequence ID" value="ESP90757.1"/>
    <property type="molecule type" value="Genomic_DNA"/>
</dbReference>
<protein>
    <recommendedName>
        <fullName evidence="4">DUF2846 domain-containing protein</fullName>
    </recommendedName>
</protein>
<accession>V4J5Z3</accession>
<dbReference type="GeneID" id="29919143"/>
<feature type="chain" id="PRO_5004719795" description="DUF2846 domain-containing protein" evidence="1">
    <location>
        <begin position="19"/>
        <end position="177"/>
    </location>
</feature>
<dbReference type="PROSITE" id="PS51257">
    <property type="entry name" value="PROKAR_LIPOPROTEIN"/>
    <property type="match status" value="1"/>
</dbReference>
<dbReference type="PATRIC" id="fig|1353533.3.peg.5301"/>
<reference evidence="2 3" key="1">
    <citation type="submission" date="2013-07" db="EMBL/GenBank/DDBJ databases">
        <title>Draft genome sequence of Pseudoalteromonas luteoviolacea 2ta16.</title>
        <authorList>
            <person name="Allen E.E."/>
            <person name="Azam F."/>
            <person name="Podell S."/>
        </authorList>
    </citation>
    <scope>NUCLEOTIDE SEQUENCE [LARGE SCALE GENOMIC DNA]</scope>
    <source>
        <strain evidence="2 3">2ta16</strain>
    </source>
</reference>
<dbReference type="Proteomes" id="UP000017820">
    <property type="component" value="Unassembled WGS sequence"/>
</dbReference>
<feature type="signal peptide" evidence="1">
    <location>
        <begin position="1"/>
        <end position="18"/>
    </location>
</feature>
<gene>
    <name evidence="2" type="ORF">PL2TA16_01861</name>
</gene>
<comment type="caution">
    <text evidence="2">The sequence shown here is derived from an EMBL/GenBank/DDBJ whole genome shotgun (WGS) entry which is preliminary data.</text>
</comment>
<dbReference type="RefSeq" id="WP_023402114.1">
    <property type="nucleotide sequence ID" value="NZ_AUSV01000134.1"/>
</dbReference>
<dbReference type="AlphaFoldDB" id="V4J5Z3"/>
<name>V4J5Z3_PSEL2</name>
<proteinExistence type="predicted"/>